<sequence length="154" mass="16824">MRVVNAHPAEVGALAPDFELQDQHGTPVSLSRLRGEKVVLVFYPLAFSGICSSELSALRDHPIEGARLLTVSVDSVFTHRAWADREGYTFSLLSDFWPHGQVAQAYGVFDEAKGLARRGSFIIDGEGVIRWSVVNPISSARDVADYVKALADIP</sequence>
<dbReference type="EC" id="1.11.1.29" evidence="11"/>
<keyword evidence="18" id="KW-1185">Reference proteome</keyword>
<evidence type="ECO:0000256" key="8">
    <source>
        <dbReference type="ARBA" id="ARBA00056930"/>
    </source>
</evidence>
<comment type="similarity">
    <text evidence="1">Belongs to the peroxiredoxin family. AhpC/Prx1 subfamily.</text>
</comment>
<evidence type="ECO:0000256" key="11">
    <source>
        <dbReference type="ARBA" id="ARBA00067009"/>
    </source>
</evidence>
<keyword evidence="4" id="KW-0560">Oxidoreductase</keyword>
<comment type="subunit">
    <text evidence="10">Homodimer. Forms both dimers and octamers; a tightly-associated dimer and a ring-like octamer.</text>
</comment>
<dbReference type="SUPFAM" id="SSF52833">
    <property type="entry name" value="Thioredoxin-like"/>
    <property type="match status" value="1"/>
</dbReference>
<evidence type="ECO:0000259" key="16">
    <source>
        <dbReference type="PROSITE" id="PS51352"/>
    </source>
</evidence>
<comment type="similarity">
    <text evidence="9">Belongs to the peroxiredoxin family. AhpE subfamily.</text>
</comment>
<reference evidence="18" key="1">
    <citation type="journal article" date="2017" name="Med. Chem. Commun.">
        <title>Nonomuraea sp. ATCC 55076 harbours the largest actinomycete chromosome to date and the kistamicin biosynthetic gene cluster.</title>
        <authorList>
            <person name="Nazari B."/>
            <person name="Forneris C.C."/>
            <person name="Gibson M.I."/>
            <person name="Moon K."/>
            <person name="Schramma K.R."/>
            <person name="Seyedsayamdost M.R."/>
        </authorList>
    </citation>
    <scope>NUCLEOTIDE SEQUENCE [LARGE SCALE GENOMIC DNA]</scope>
    <source>
        <strain evidence="18">ATCC 55076</strain>
    </source>
</reference>
<keyword evidence="5" id="KW-0676">Redox-active center</keyword>
<organism evidence="17 18">
    <name type="scientific">[Actinomadura] parvosata subsp. kistnae</name>
    <dbReference type="NCBI Taxonomy" id="1909395"/>
    <lineage>
        <taxon>Bacteria</taxon>
        <taxon>Bacillati</taxon>
        <taxon>Actinomycetota</taxon>
        <taxon>Actinomycetes</taxon>
        <taxon>Streptosporangiales</taxon>
        <taxon>Streptosporangiaceae</taxon>
        <taxon>Nonomuraea</taxon>
    </lineage>
</organism>
<dbReference type="EMBL" id="CP017717">
    <property type="protein sequence ID" value="AQZ69949.1"/>
    <property type="molecule type" value="Genomic_DNA"/>
</dbReference>
<dbReference type="PIRSF" id="PIRSF000239">
    <property type="entry name" value="AHPC"/>
    <property type="match status" value="1"/>
</dbReference>
<dbReference type="GO" id="GO:0045454">
    <property type="term" value="P:cell redox homeostasis"/>
    <property type="evidence" value="ECO:0007669"/>
    <property type="project" value="TreeGrafter"/>
</dbReference>
<dbReference type="PANTHER" id="PTHR10681:SF121">
    <property type="entry name" value="ALKYL HYDROPEROXIDE REDUCTASE C"/>
    <property type="match status" value="1"/>
</dbReference>
<evidence type="ECO:0000256" key="13">
    <source>
        <dbReference type="ARBA" id="ARBA00082991"/>
    </source>
</evidence>
<dbReference type="CDD" id="cd03018">
    <property type="entry name" value="PRX_AhpE_like"/>
    <property type="match status" value="1"/>
</dbReference>
<feature type="active site" description="Cysteine sulfenic acid (-SOH) intermediate; for peroxidase activity" evidence="15">
    <location>
        <position position="51"/>
    </location>
</feature>
<dbReference type="PANTHER" id="PTHR10681">
    <property type="entry name" value="THIOREDOXIN PEROXIDASE"/>
    <property type="match status" value="1"/>
</dbReference>
<evidence type="ECO:0000313" key="18">
    <source>
        <dbReference type="Proteomes" id="UP000190797"/>
    </source>
</evidence>
<dbReference type="Proteomes" id="UP000190797">
    <property type="component" value="Chromosome"/>
</dbReference>
<dbReference type="OrthoDB" id="9812811at2"/>
<evidence type="ECO:0000256" key="4">
    <source>
        <dbReference type="ARBA" id="ARBA00023002"/>
    </source>
</evidence>
<dbReference type="GO" id="GO:0005829">
    <property type="term" value="C:cytosol"/>
    <property type="evidence" value="ECO:0007669"/>
    <property type="project" value="TreeGrafter"/>
</dbReference>
<keyword evidence="2" id="KW-0575">Peroxidase</keyword>
<dbReference type="GO" id="GO:0006979">
    <property type="term" value="P:response to oxidative stress"/>
    <property type="evidence" value="ECO:0007669"/>
    <property type="project" value="TreeGrafter"/>
</dbReference>
<evidence type="ECO:0000256" key="12">
    <source>
        <dbReference type="ARBA" id="ARBA00068979"/>
    </source>
</evidence>
<proteinExistence type="inferred from homology"/>
<dbReference type="GO" id="GO:0042744">
    <property type="term" value="P:hydrogen peroxide catabolic process"/>
    <property type="evidence" value="ECO:0007669"/>
    <property type="project" value="TreeGrafter"/>
</dbReference>
<evidence type="ECO:0000313" key="17">
    <source>
        <dbReference type="EMBL" id="AQZ69949.1"/>
    </source>
</evidence>
<name>A0A1V0AIF0_9ACTN</name>
<dbReference type="Gene3D" id="3.40.30.10">
    <property type="entry name" value="Glutaredoxin"/>
    <property type="match status" value="1"/>
</dbReference>
<evidence type="ECO:0000256" key="15">
    <source>
        <dbReference type="PIRSR" id="PIRSR000239-1"/>
    </source>
</evidence>
<dbReference type="STRING" id="1909395.BKM31_58420"/>
<dbReference type="AlphaFoldDB" id="A0A1V0AIF0"/>
<comment type="function">
    <text evidence="8">Thiol-specific peroxidase that catalyzes the reduction of hydrogen peroxide and organic hydroperoxides to water and alcohols, respectively. Plays a role in cell protection against oxidative stress by detoxifying peroxides. May represent an important antioxidant defense against cytotoxic peroxides, especially peroxynitrite, which can be formed by activated macrophages during infection.</text>
</comment>
<dbReference type="GO" id="GO:0033554">
    <property type="term" value="P:cellular response to stress"/>
    <property type="evidence" value="ECO:0007669"/>
    <property type="project" value="TreeGrafter"/>
</dbReference>
<dbReference type="InterPro" id="IPR013766">
    <property type="entry name" value="Thioredoxin_domain"/>
</dbReference>
<keyword evidence="3" id="KW-0049">Antioxidant</keyword>
<dbReference type="FunFam" id="3.40.30.10:FF:000118">
    <property type="entry name" value="Peroxiredoxin AhpE"/>
    <property type="match status" value="1"/>
</dbReference>
<evidence type="ECO:0000256" key="10">
    <source>
        <dbReference type="ARBA" id="ARBA00065226"/>
    </source>
</evidence>
<dbReference type="InterPro" id="IPR024706">
    <property type="entry name" value="Peroxiredoxin_AhpC-typ"/>
</dbReference>
<accession>A0A1V0AIF0</accession>
<dbReference type="Pfam" id="PF00578">
    <property type="entry name" value="AhpC-TSA"/>
    <property type="match status" value="1"/>
</dbReference>
<feature type="domain" description="Thioredoxin" evidence="16">
    <location>
        <begin position="9"/>
        <end position="154"/>
    </location>
</feature>
<dbReference type="KEGG" id="noa:BKM31_58420"/>
<evidence type="ECO:0000256" key="2">
    <source>
        <dbReference type="ARBA" id="ARBA00022559"/>
    </source>
</evidence>
<protein>
    <recommendedName>
        <fullName evidence="12">Alkyl hydroperoxide reductase E</fullName>
        <ecNumber evidence="11">1.11.1.29</ecNumber>
    </recommendedName>
    <alternativeName>
        <fullName evidence="13">Mycoredoxin-dependent peroxiredoxin</fullName>
    </alternativeName>
    <alternativeName>
        <fullName evidence="14">Peroxiredoxin AhpE</fullName>
    </alternativeName>
    <alternativeName>
        <fullName evidence="6">Thioredoxin peroxidase</fullName>
    </alternativeName>
</protein>
<dbReference type="PROSITE" id="PS51352">
    <property type="entry name" value="THIOREDOXIN_2"/>
    <property type="match status" value="1"/>
</dbReference>
<dbReference type="GO" id="GO:0008379">
    <property type="term" value="F:thioredoxin peroxidase activity"/>
    <property type="evidence" value="ECO:0007669"/>
    <property type="project" value="TreeGrafter"/>
</dbReference>
<evidence type="ECO:0000256" key="3">
    <source>
        <dbReference type="ARBA" id="ARBA00022862"/>
    </source>
</evidence>
<evidence type="ECO:0000256" key="7">
    <source>
        <dbReference type="ARBA" id="ARBA00052774"/>
    </source>
</evidence>
<evidence type="ECO:0000256" key="5">
    <source>
        <dbReference type="ARBA" id="ARBA00023284"/>
    </source>
</evidence>
<comment type="catalytic activity">
    <reaction evidence="7">
        <text>[mycoredoxin]-L-dithiol + a hydroperoxide = [mycoredoxin]-L-disulfide + an alcohol + H2O</text>
        <dbReference type="Rhea" id="RHEA:62640"/>
        <dbReference type="Rhea" id="RHEA-COMP:16137"/>
        <dbReference type="Rhea" id="RHEA-COMP:16138"/>
        <dbReference type="ChEBI" id="CHEBI:15377"/>
        <dbReference type="ChEBI" id="CHEBI:29950"/>
        <dbReference type="ChEBI" id="CHEBI:30879"/>
        <dbReference type="ChEBI" id="CHEBI:35924"/>
        <dbReference type="ChEBI" id="CHEBI:50058"/>
        <dbReference type="EC" id="1.11.1.29"/>
    </reaction>
</comment>
<gene>
    <name evidence="17" type="ORF">BKM31_58420</name>
</gene>
<evidence type="ECO:0000256" key="14">
    <source>
        <dbReference type="ARBA" id="ARBA00083736"/>
    </source>
</evidence>
<dbReference type="InterPro" id="IPR036249">
    <property type="entry name" value="Thioredoxin-like_sf"/>
</dbReference>
<evidence type="ECO:0000256" key="6">
    <source>
        <dbReference type="ARBA" id="ARBA00032824"/>
    </source>
</evidence>
<dbReference type="InterPro" id="IPR050217">
    <property type="entry name" value="Peroxiredoxin"/>
</dbReference>
<dbReference type="InterPro" id="IPR000866">
    <property type="entry name" value="AhpC/TSA"/>
</dbReference>
<evidence type="ECO:0000256" key="9">
    <source>
        <dbReference type="ARBA" id="ARBA00060973"/>
    </source>
</evidence>
<evidence type="ECO:0000256" key="1">
    <source>
        <dbReference type="ARBA" id="ARBA00009796"/>
    </source>
</evidence>